<dbReference type="EMBL" id="POTW01000034">
    <property type="protein sequence ID" value="PZF82690.1"/>
    <property type="molecule type" value="Genomic_DNA"/>
</dbReference>
<dbReference type="GO" id="GO:0009117">
    <property type="term" value="P:nucleotide metabolic process"/>
    <property type="evidence" value="ECO:0007669"/>
    <property type="project" value="InterPro"/>
</dbReference>
<dbReference type="NCBIfam" id="NF009049">
    <property type="entry name" value="PRK12383.1"/>
    <property type="match status" value="1"/>
</dbReference>
<keyword evidence="3" id="KW-0464">Manganese</keyword>
<dbReference type="Pfam" id="PF01676">
    <property type="entry name" value="Metalloenzyme"/>
    <property type="match status" value="1"/>
</dbReference>
<dbReference type="GO" id="GO:0000287">
    <property type="term" value="F:magnesium ion binding"/>
    <property type="evidence" value="ECO:0007669"/>
    <property type="project" value="InterPro"/>
</dbReference>
<evidence type="ECO:0000256" key="3">
    <source>
        <dbReference type="ARBA" id="ARBA00023211"/>
    </source>
</evidence>
<reference evidence="5 6" key="1">
    <citation type="submission" date="2018-01" db="EMBL/GenBank/DDBJ databases">
        <title>Draft genome sequence of Jiangella sp. GTF31.</title>
        <authorList>
            <person name="Sahin N."/>
            <person name="Ay H."/>
            <person name="Saygin H."/>
        </authorList>
    </citation>
    <scope>NUCLEOTIDE SEQUENCE [LARGE SCALE GENOMIC DNA]</scope>
    <source>
        <strain evidence="5 6">GTF31</strain>
    </source>
</reference>
<name>A0A2W2BBM5_9ACTN</name>
<evidence type="ECO:0000259" key="4">
    <source>
        <dbReference type="Pfam" id="PF01676"/>
    </source>
</evidence>
<evidence type="ECO:0000313" key="6">
    <source>
        <dbReference type="Proteomes" id="UP000248764"/>
    </source>
</evidence>
<evidence type="ECO:0000256" key="2">
    <source>
        <dbReference type="ARBA" id="ARBA00022723"/>
    </source>
</evidence>
<dbReference type="AlphaFoldDB" id="A0A2W2BBM5"/>
<dbReference type="PANTHER" id="PTHR21110">
    <property type="entry name" value="PHOSPHOPENTOMUTASE"/>
    <property type="match status" value="1"/>
</dbReference>
<evidence type="ECO:0000256" key="1">
    <source>
        <dbReference type="ARBA" id="ARBA00010373"/>
    </source>
</evidence>
<feature type="domain" description="Metalloenzyme" evidence="4">
    <location>
        <begin position="6"/>
        <end position="393"/>
    </location>
</feature>
<accession>A0A2W2BBM5</accession>
<keyword evidence="2" id="KW-0479">Metal-binding</keyword>
<dbReference type="GO" id="GO:0005829">
    <property type="term" value="C:cytosol"/>
    <property type="evidence" value="ECO:0007669"/>
    <property type="project" value="TreeGrafter"/>
</dbReference>
<dbReference type="Proteomes" id="UP000248764">
    <property type="component" value="Unassembled WGS sequence"/>
</dbReference>
<dbReference type="GO" id="GO:0008973">
    <property type="term" value="F:phosphopentomutase activity"/>
    <property type="evidence" value="ECO:0007669"/>
    <property type="project" value="InterPro"/>
</dbReference>
<proteinExistence type="inferred from homology"/>
<evidence type="ECO:0000313" key="5">
    <source>
        <dbReference type="EMBL" id="PZF82690.1"/>
    </source>
</evidence>
<dbReference type="SUPFAM" id="SSF53649">
    <property type="entry name" value="Alkaline phosphatase-like"/>
    <property type="match status" value="1"/>
</dbReference>
<dbReference type="GO" id="GO:0043094">
    <property type="term" value="P:metabolic compound salvage"/>
    <property type="evidence" value="ECO:0007669"/>
    <property type="project" value="InterPro"/>
</dbReference>
<comment type="similarity">
    <text evidence="1">Belongs to the phosphopentomutase family.</text>
</comment>
<dbReference type="PANTHER" id="PTHR21110:SF0">
    <property type="entry name" value="PHOSPHOPENTOMUTASE"/>
    <property type="match status" value="1"/>
</dbReference>
<gene>
    <name evidence="5" type="ORF">C1I92_15650</name>
</gene>
<keyword evidence="6" id="KW-1185">Reference proteome</keyword>
<dbReference type="Gene3D" id="3.40.720.10">
    <property type="entry name" value="Alkaline Phosphatase, subunit A"/>
    <property type="match status" value="2"/>
</dbReference>
<organism evidence="5 6">
    <name type="scientific">Jiangella anatolica</name>
    <dbReference type="NCBI Taxonomy" id="2670374"/>
    <lineage>
        <taxon>Bacteria</taxon>
        <taxon>Bacillati</taxon>
        <taxon>Actinomycetota</taxon>
        <taxon>Actinomycetes</taxon>
        <taxon>Jiangellales</taxon>
        <taxon>Jiangellaceae</taxon>
        <taxon>Jiangella</taxon>
    </lineage>
</organism>
<dbReference type="InterPro" id="IPR017850">
    <property type="entry name" value="Alkaline_phosphatase_core_sf"/>
</dbReference>
<dbReference type="RefSeq" id="WP_111255582.1">
    <property type="nucleotide sequence ID" value="NZ_POTW01000034.1"/>
</dbReference>
<dbReference type="InterPro" id="IPR010045">
    <property type="entry name" value="DeoB"/>
</dbReference>
<dbReference type="InterPro" id="IPR006124">
    <property type="entry name" value="Metalloenzyme"/>
</dbReference>
<protein>
    <submittedName>
        <fullName evidence="5">Phosphopentomutase</fullName>
    </submittedName>
</protein>
<comment type="caution">
    <text evidence="5">The sequence shown here is derived from an EMBL/GenBank/DDBJ whole genome shotgun (WGS) entry which is preliminary data.</text>
</comment>
<sequence>MSRSATVLVLDGFGAGAMPDAALVRAADAAADTVGSVAAWTSRSRGRPLAVPHLAGLGLTAVRPDLGDVLAAPVPLVRASGALAGLGYPGADSFAGHQTLMGADMSHVVLCRLADRLDVVAAALRVAGHLVSTLADLPVLVVDGFALVHDNLEADPGLNWNVSARLDDLDFAAILAIAQVVRSVAPVARVIAVGGRSDRPLADAVRPGPDGTVGLDTPASGFYRNGGLRVQHLGAPVDHASQLHEVAARAGHRVVLIGKAADLLVTSAPADRRPGVDTAAVLADVASAAGTGLVVANVQQTDLAGHSQDPAAFASLLETVDRALPGIAARLGPDDLLVVTGDHGNDPSIGHPFHTRELVPVLAGTGGAPSTRRGPDLASLADVGASVARWLGLPEGPTSCARSGSGIGLRT</sequence>